<reference evidence="3" key="3">
    <citation type="submission" date="2015-04" db="UniProtKB">
        <authorList>
            <consortium name="EnsemblPlants"/>
        </authorList>
    </citation>
    <scope>IDENTIFICATION</scope>
    <source>
        <strain evidence="3">cv. Jemalong A17</strain>
    </source>
</reference>
<dbReference type="EMBL" id="PSQE01000003">
    <property type="protein sequence ID" value="RHN66728.1"/>
    <property type="molecule type" value="Genomic_DNA"/>
</dbReference>
<dbReference type="PANTHER" id="PTHR33052">
    <property type="entry name" value="DUF4228 DOMAIN PROTEIN-RELATED"/>
    <property type="match status" value="1"/>
</dbReference>
<dbReference type="KEGG" id="mtr:25488905"/>
<sequence>MGNLVVTPCFHPQNKKLLSSSSSSSSSLLPSSAKLIFWQGSTRLLNGKHIAGEILLEYPETMVCHADSFFIGHPIPSLDLEDELFQGETYFVLPIHLFSCKTLSVSSLLSFRLHNNDSNNKSTIKFGECPFEYLKDCDGKVLIKVMPEFITRLVNGGDRSGDDCCISSKSSFLCSTPELKKHYEMLVKSKDQVWSPKLETILENKVRLRKERKREKAQPQTVSAR</sequence>
<evidence type="ECO:0000313" key="2">
    <source>
        <dbReference type="EMBL" id="RHN66728.1"/>
    </source>
</evidence>
<evidence type="ECO:0000313" key="1">
    <source>
        <dbReference type="EMBL" id="KEH33548.1"/>
    </source>
</evidence>
<accession>A0A072UWV1</accession>
<dbReference type="STRING" id="3880.A0A072UWV1"/>
<keyword evidence="4" id="KW-1185">Reference proteome</keyword>
<dbReference type="EMBL" id="CM001219">
    <property type="protein sequence ID" value="KEH33548.1"/>
    <property type="molecule type" value="Genomic_DNA"/>
</dbReference>
<dbReference type="OrthoDB" id="1899115at2759"/>
<evidence type="ECO:0000313" key="5">
    <source>
        <dbReference type="Proteomes" id="UP000265566"/>
    </source>
</evidence>
<dbReference type="Gramene" id="rna14795">
    <property type="protein sequence ID" value="RHN66728.1"/>
    <property type="gene ID" value="gene14795"/>
</dbReference>
<gene>
    <name evidence="3" type="primary">25488905</name>
    <name evidence="1" type="ordered locus">MTR_3g045790</name>
    <name evidence="2" type="ORF">MtrunA17_Chr3g0094671</name>
</gene>
<dbReference type="EnsemblPlants" id="KEH33548">
    <property type="protein sequence ID" value="KEH33548"/>
    <property type="gene ID" value="MTR_3g045790"/>
</dbReference>
<dbReference type="Proteomes" id="UP000002051">
    <property type="component" value="Chromosome 3"/>
</dbReference>
<reference evidence="5" key="4">
    <citation type="journal article" date="2018" name="Nat. Plants">
        <title>Whole-genome landscape of Medicago truncatula symbiotic genes.</title>
        <authorList>
            <person name="Pecrix Y."/>
            <person name="Staton S.E."/>
            <person name="Sallet E."/>
            <person name="Lelandais-Briere C."/>
            <person name="Moreau S."/>
            <person name="Carrere S."/>
            <person name="Blein T."/>
            <person name="Jardinaud M.F."/>
            <person name="Latrasse D."/>
            <person name="Zouine M."/>
            <person name="Zahm M."/>
            <person name="Kreplak J."/>
            <person name="Mayjonade B."/>
            <person name="Satge C."/>
            <person name="Perez M."/>
            <person name="Cauet S."/>
            <person name="Marande W."/>
            <person name="Chantry-Darmon C."/>
            <person name="Lopez-Roques C."/>
            <person name="Bouchez O."/>
            <person name="Berard A."/>
            <person name="Debelle F."/>
            <person name="Munos S."/>
            <person name="Bendahmane A."/>
            <person name="Berges H."/>
            <person name="Niebel A."/>
            <person name="Buitink J."/>
            <person name="Frugier F."/>
            <person name="Benhamed M."/>
            <person name="Crespi M."/>
            <person name="Gouzy J."/>
            <person name="Gamas P."/>
        </authorList>
    </citation>
    <scope>NUCLEOTIDE SEQUENCE [LARGE SCALE GENOMIC DNA]</scope>
    <source>
        <strain evidence="5">cv. Jemalong A17</strain>
    </source>
</reference>
<dbReference type="Pfam" id="PF14009">
    <property type="entry name" value="PADRE"/>
    <property type="match status" value="1"/>
</dbReference>
<dbReference type="Proteomes" id="UP000265566">
    <property type="component" value="Chromosome 3"/>
</dbReference>
<reference evidence="1 4" key="1">
    <citation type="journal article" date="2011" name="Nature">
        <title>The Medicago genome provides insight into the evolution of rhizobial symbioses.</title>
        <authorList>
            <person name="Young N.D."/>
            <person name="Debelle F."/>
            <person name="Oldroyd G.E."/>
            <person name="Geurts R."/>
            <person name="Cannon S.B."/>
            <person name="Udvardi M.K."/>
            <person name="Benedito V.A."/>
            <person name="Mayer K.F."/>
            <person name="Gouzy J."/>
            <person name="Schoof H."/>
            <person name="Van de Peer Y."/>
            <person name="Proost S."/>
            <person name="Cook D.R."/>
            <person name="Meyers B.C."/>
            <person name="Spannagl M."/>
            <person name="Cheung F."/>
            <person name="De Mita S."/>
            <person name="Krishnakumar V."/>
            <person name="Gundlach H."/>
            <person name="Zhou S."/>
            <person name="Mudge J."/>
            <person name="Bharti A.K."/>
            <person name="Murray J.D."/>
            <person name="Naoumkina M.A."/>
            <person name="Rosen B."/>
            <person name="Silverstein K.A."/>
            <person name="Tang H."/>
            <person name="Rombauts S."/>
            <person name="Zhao P.X."/>
            <person name="Zhou P."/>
            <person name="Barbe V."/>
            <person name="Bardou P."/>
            <person name="Bechner M."/>
            <person name="Bellec A."/>
            <person name="Berger A."/>
            <person name="Berges H."/>
            <person name="Bidwell S."/>
            <person name="Bisseling T."/>
            <person name="Choisne N."/>
            <person name="Couloux A."/>
            <person name="Denny R."/>
            <person name="Deshpande S."/>
            <person name="Dai X."/>
            <person name="Doyle J.J."/>
            <person name="Dudez A.M."/>
            <person name="Farmer A.D."/>
            <person name="Fouteau S."/>
            <person name="Franken C."/>
            <person name="Gibelin C."/>
            <person name="Gish J."/>
            <person name="Goldstein S."/>
            <person name="Gonzalez A.J."/>
            <person name="Green P.J."/>
            <person name="Hallab A."/>
            <person name="Hartog M."/>
            <person name="Hua A."/>
            <person name="Humphray S.J."/>
            <person name="Jeong D.H."/>
            <person name="Jing Y."/>
            <person name="Jocker A."/>
            <person name="Kenton S.M."/>
            <person name="Kim D.J."/>
            <person name="Klee K."/>
            <person name="Lai H."/>
            <person name="Lang C."/>
            <person name="Lin S."/>
            <person name="Macmil S.L."/>
            <person name="Magdelenat G."/>
            <person name="Matthews L."/>
            <person name="McCorrison J."/>
            <person name="Monaghan E.L."/>
            <person name="Mun J.H."/>
            <person name="Najar F.Z."/>
            <person name="Nicholson C."/>
            <person name="Noirot C."/>
            <person name="O'Bleness M."/>
            <person name="Paule C.R."/>
            <person name="Poulain J."/>
            <person name="Prion F."/>
            <person name="Qin B."/>
            <person name="Qu C."/>
            <person name="Retzel E.F."/>
            <person name="Riddle C."/>
            <person name="Sallet E."/>
            <person name="Samain S."/>
            <person name="Samson N."/>
            <person name="Sanders I."/>
            <person name="Saurat O."/>
            <person name="Scarpelli C."/>
            <person name="Schiex T."/>
            <person name="Segurens B."/>
            <person name="Severin A.J."/>
            <person name="Sherrier D.J."/>
            <person name="Shi R."/>
            <person name="Sims S."/>
            <person name="Singer S.R."/>
            <person name="Sinharoy S."/>
            <person name="Sterck L."/>
            <person name="Viollet A."/>
            <person name="Wang B.B."/>
            <person name="Wang K."/>
            <person name="Wang M."/>
            <person name="Wang X."/>
            <person name="Warfsmann J."/>
            <person name="Weissenbach J."/>
            <person name="White D.D."/>
            <person name="White J.D."/>
            <person name="Wiley G.B."/>
            <person name="Wincker P."/>
            <person name="Xing Y."/>
            <person name="Yang L."/>
            <person name="Yao Z."/>
            <person name="Ying F."/>
            <person name="Zhai J."/>
            <person name="Zhou L."/>
            <person name="Zuber A."/>
            <person name="Denarie J."/>
            <person name="Dixon R.A."/>
            <person name="May G.D."/>
            <person name="Schwartz D.C."/>
            <person name="Rogers J."/>
            <person name="Quetier F."/>
            <person name="Town C.D."/>
            <person name="Roe B.A."/>
        </authorList>
    </citation>
    <scope>NUCLEOTIDE SEQUENCE [LARGE SCALE GENOMIC DNA]</scope>
    <source>
        <strain evidence="1">A17</strain>
        <strain evidence="3 4">cv. Jemalong A17</strain>
    </source>
</reference>
<organism evidence="1 4">
    <name type="scientific">Medicago truncatula</name>
    <name type="common">Barrel medic</name>
    <name type="synonym">Medicago tribuloides</name>
    <dbReference type="NCBI Taxonomy" id="3880"/>
    <lineage>
        <taxon>Eukaryota</taxon>
        <taxon>Viridiplantae</taxon>
        <taxon>Streptophyta</taxon>
        <taxon>Embryophyta</taxon>
        <taxon>Tracheophyta</taxon>
        <taxon>Spermatophyta</taxon>
        <taxon>Magnoliopsida</taxon>
        <taxon>eudicotyledons</taxon>
        <taxon>Gunneridae</taxon>
        <taxon>Pentapetalae</taxon>
        <taxon>rosids</taxon>
        <taxon>fabids</taxon>
        <taxon>Fabales</taxon>
        <taxon>Fabaceae</taxon>
        <taxon>Papilionoideae</taxon>
        <taxon>50 kb inversion clade</taxon>
        <taxon>NPAAA clade</taxon>
        <taxon>Hologalegina</taxon>
        <taxon>IRL clade</taxon>
        <taxon>Trifolieae</taxon>
        <taxon>Medicago</taxon>
    </lineage>
</organism>
<name>A0A072UWV1_MEDTR</name>
<evidence type="ECO:0000313" key="3">
    <source>
        <dbReference type="EnsemblPlants" id="KEH33548"/>
    </source>
</evidence>
<reference evidence="1 4" key="2">
    <citation type="journal article" date="2014" name="BMC Genomics">
        <title>An improved genome release (version Mt4.0) for the model legume Medicago truncatula.</title>
        <authorList>
            <person name="Tang H."/>
            <person name="Krishnakumar V."/>
            <person name="Bidwell S."/>
            <person name="Rosen B."/>
            <person name="Chan A."/>
            <person name="Zhou S."/>
            <person name="Gentzbittel L."/>
            <person name="Childs K.L."/>
            <person name="Yandell M."/>
            <person name="Gundlach H."/>
            <person name="Mayer K.F."/>
            <person name="Schwartz D.C."/>
            <person name="Town C.D."/>
        </authorList>
    </citation>
    <scope>GENOME REANNOTATION</scope>
    <source>
        <strain evidence="1">A17</strain>
        <strain evidence="3 4">cv. Jemalong A17</strain>
    </source>
</reference>
<reference evidence="2" key="5">
    <citation type="journal article" date="2018" name="Nat. Plants">
        <title>Whole-genome landscape of Medicago truncatula symbiotic genes.</title>
        <authorList>
            <person name="Pecrix Y."/>
            <person name="Gamas P."/>
            <person name="Carrere S."/>
        </authorList>
    </citation>
    <scope>NUCLEOTIDE SEQUENCE</scope>
    <source>
        <tissue evidence="2">Leaves</tissue>
    </source>
</reference>
<protein>
    <submittedName>
        <fullName evidence="1">DUF4228 domain protein</fullName>
    </submittedName>
</protein>
<dbReference type="AlphaFoldDB" id="A0A072UWV1"/>
<proteinExistence type="predicted"/>
<evidence type="ECO:0000313" key="4">
    <source>
        <dbReference type="Proteomes" id="UP000002051"/>
    </source>
</evidence>
<dbReference type="InterPro" id="IPR025322">
    <property type="entry name" value="PADRE_dom"/>
</dbReference>
<dbReference type="HOGENOM" id="CLU_074228_0_1_1"/>